<dbReference type="PANTHER" id="PTHR14196">
    <property type="entry name" value="ODD-SKIPPED - RELATED"/>
    <property type="match status" value="1"/>
</dbReference>
<keyword evidence="8" id="KW-1185">Reference proteome</keyword>
<dbReference type="GO" id="GO:0000981">
    <property type="term" value="F:DNA-binding transcription factor activity, RNA polymerase II-specific"/>
    <property type="evidence" value="ECO:0007669"/>
    <property type="project" value="TreeGrafter"/>
</dbReference>
<dbReference type="RefSeq" id="XP_026070561.1">
    <property type="nucleotide sequence ID" value="XM_026214776.1"/>
</dbReference>
<evidence type="ECO:0000256" key="5">
    <source>
        <dbReference type="PROSITE-ProRule" id="PRU00042"/>
    </source>
</evidence>
<dbReference type="GO" id="GO:0005634">
    <property type="term" value="C:nucleus"/>
    <property type="evidence" value="ECO:0007669"/>
    <property type="project" value="TreeGrafter"/>
</dbReference>
<protein>
    <submittedName>
        <fullName evidence="9">Zinc finger protein 221</fullName>
    </submittedName>
</protein>
<dbReference type="AlphaFoldDB" id="A0A6P6KFV4"/>
<feature type="region of interest" description="Disordered" evidence="6">
    <location>
        <begin position="430"/>
        <end position="454"/>
    </location>
</feature>
<proteinExistence type="predicted"/>
<reference evidence="9" key="1">
    <citation type="submission" date="2025-08" db="UniProtKB">
        <authorList>
            <consortium name="RefSeq"/>
        </authorList>
    </citation>
    <scope>IDENTIFICATION</scope>
    <source>
        <strain evidence="9">Wakin</strain>
        <tissue evidence="9">Muscle</tissue>
    </source>
</reference>
<dbReference type="GeneID" id="113051208"/>
<evidence type="ECO:0000256" key="3">
    <source>
        <dbReference type="ARBA" id="ARBA00022771"/>
    </source>
</evidence>
<keyword evidence="3 5" id="KW-0863">Zinc-finger</keyword>
<accession>A0A6P6KFV4</accession>
<name>A0A6P6KFV4_CARAU</name>
<dbReference type="PANTHER" id="PTHR14196:SF12">
    <property type="entry name" value="ZINC FINGER PROTEIN 208-LIKE"/>
    <property type="match status" value="1"/>
</dbReference>
<dbReference type="InterPro" id="IPR013087">
    <property type="entry name" value="Znf_C2H2_type"/>
</dbReference>
<organism evidence="8 9">
    <name type="scientific">Carassius auratus</name>
    <name type="common">Goldfish</name>
    <dbReference type="NCBI Taxonomy" id="7957"/>
    <lineage>
        <taxon>Eukaryota</taxon>
        <taxon>Metazoa</taxon>
        <taxon>Chordata</taxon>
        <taxon>Craniata</taxon>
        <taxon>Vertebrata</taxon>
        <taxon>Euteleostomi</taxon>
        <taxon>Actinopterygii</taxon>
        <taxon>Neopterygii</taxon>
        <taxon>Teleostei</taxon>
        <taxon>Ostariophysi</taxon>
        <taxon>Cypriniformes</taxon>
        <taxon>Cyprinidae</taxon>
        <taxon>Cyprininae</taxon>
        <taxon>Carassius</taxon>
    </lineage>
</organism>
<keyword evidence="2" id="KW-0677">Repeat</keyword>
<dbReference type="FunFam" id="3.30.160.60:FF:000759">
    <property type="entry name" value="zinc finger protein 16"/>
    <property type="match status" value="1"/>
</dbReference>
<keyword evidence="1" id="KW-0479">Metal-binding</keyword>
<evidence type="ECO:0000259" key="7">
    <source>
        <dbReference type="PROSITE" id="PS50157"/>
    </source>
</evidence>
<evidence type="ECO:0000313" key="8">
    <source>
        <dbReference type="Proteomes" id="UP000515129"/>
    </source>
</evidence>
<gene>
    <name evidence="9" type="primary">LOC113051208</name>
</gene>
<dbReference type="GO" id="GO:0008270">
    <property type="term" value="F:zinc ion binding"/>
    <property type="evidence" value="ECO:0007669"/>
    <property type="project" value="UniProtKB-KW"/>
</dbReference>
<dbReference type="FunFam" id="3.30.160.60:FF:000100">
    <property type="entry name" value="Zinc finger 45-like"/>
    <property type="match status" value="1"/>
</dbReference>
<keyword evidence="4" id="KW-0862">Zinc</keyword>
<feature type="compositionally biased region" description="Basic residues" evidence="6">
    <location>
        <begin position="432"/>
        <end position="446"/>
    </location>
</feature>
<evidence type="ECO:0000313" key="9">
    <source>
        <dbReference type="RefSeq" id="XP_026070561.1"/>
    </source>
</evidence>
<dbReference type="GO" id="GO:0000977">
    <property type="term" value="F:RNA polymerase II transcription regulatory region sequence-specific DNA binding"/>
    <property type="evidence" value="ECO:0007669"/>
    <property type="project" value="TreeGrafter"/>
</dbReference>
<feature type="domain" description="C2H2-type" evidence="7">
    <location>
        <begin position="349"/>
        <end position="376"/>
    </location>
</feature>
<dbReference type="Pfam" id="PF00096">
    <property type="entry name" value="zf-C2H2"/>
    <property type="match status" value="4"/>
</dbReference>
<dbReference type="InterPro" id="IPR036236">
    <property type="entry name" value="Znf_C2H2_sf"/>
</dbReference>
<dbReference type="PROSITE" id="PS00028">
    <property type="entry name" value="ZINC_FINGER_C2H2_1"/>
    <property type="match status" value="4"/>
</dbReference>
<dbReference type="SUPFAM" id="SSF57667">
    <property type="entry name" value="beta-beta-alpha zinc fingers"/>
    <property type="match status" value="2"/>
</dbReference>
<evidence type="ECO:0000256" key="2">
    <source>
        <dbReference type="ARBA" id="ARBA00022737"/>
    </source>
</evidence>
<dbReference type="PROSITE" id="PS50157">
    <property type="entry name" value="ZINC_FINGER_C2H2_2"/>
    <property type="match status" value="4"/>
</dbReference>
<dbReference type="FunFam" id="3.30.160.60:FF:002343">
    <property type="entry name" value="Zinc finger protein 33A"/>
    <property type="match status" value="1"/>
</dbReference>
<dbReference type="Proteomes" id="UP000515129">
    <property type="component" value="Chromosome 3"/>
</dbReference>
<feature type="domain" description="C2H2-type" evidence="7">
    <location>
        <begin position="405"/>
        <end position="432"/>
    </location>
</feature>
<sequence>MMSKSLSFRLQISSIMEMVATTAIEEICKIVDSDFAFLRQELSRVMSENTVLNDELLCLGSERQEESTRTTKEETRAGSKRYRSICVQTEDGAQPSIKGIFGKEWCSSLWDRRNESREDDLAIDVDLYSLSTYKHKEQEPSNLVIIKEECFEVDTYPSFTGKTTQASRGQLPSSAYEPLADSKSFDGHFVSGEFSKISEIQNASYDSSDKLSPENSIDDTVDQLIAPIEDPLEFDGHSILNQFSAEHNGQFPSEAQEDGEAQEIYEDAATTTEQCEKRVKVQKPPNNFSCYNGGKAFLRKNAAKKRLRKHRFSKLESNEKFQCDVCGRSFHSSTNLSVHYLVHTGERPNKCTFCGKGFSQKGNLQVHERIHRGERPFSCATCGRSFTQKVCLRNHERIHRGERPFTCITCGKGFTQKVTLQQHLIVHDRSAKPVRKKPPNRRRKKHGDINYSFM</sequence>
<evidence type="ECO:0000256" key="1">
    <source>
        <dbReference type="ARBA" id="ARBA00022723"/>
    </source>
</evidence>
<dbReference type="SMART" id="SM00355">
    <property type="entry name" value="ZnF_C2H2"/>
    <property type="match status" value="4"/>
</dbReference>
<dbReference type="KEGG" id="caua:113051208"/>
<dbReference type="InterPro" id="IPR050717">
    <property type="entry name" value="C2H2-ZF_Transcription_Reg"/>
</dbReference>
<dbReference type="Gene3D" id="3.30.160.60">
    <property type="entry name" value="Classic Zinc Finger"/>
    <property type="match status" value="4"/>
</dbReference>
<evidence type="ECO:0000256" key="6">
    <source>
        <dbReference type="SAM" id="MobiDB-lite"/>
    </source>
</evidence>
<feature type="domain" description="C2H2-type" evidence="7">
    <location>
        <begin position="377"/>
        <end position="404"/>
    </location>
</feature>
<evidence type="ECO:0000256" key="4">
    <source>
        <dbReference type="ARBA" id="ARBA00022833"/>
    </source>
</evidence>
<feature type="domain" description="C2H2-type" evidence="7">
    <location>
        <begin position="321"/>
        <end position="348"/>
    </location>
</feature>
<dbReference type="OrthoDB" id="8922241at2759"/>